<dbReference type="InterPro" id="IPR036259">
    <property type="entry name" value="MFS_trans_sf"/>
</dbReference>
<dbReference type="InterPro" id="IPR002123">
    <property type="entry name" value="Plipid/glycerol_acylTrfase"/>
</dbReference>
<reference evidence="9" key="1">
    <citation type="submission" date="2024-07" db="EMBL/GenBank/DDBJ databases">
        <title>Complete genome sequence of Verrucomicrobiaceae bacterium NT6N.</title>
        <authorList>
            <person name="Huang C."/>
            <person name="Takami H."/>
            <person name="Hamasaki K."/>
        </authorList>
    </citation>
    <scope>NUCLEOTIDE SEQUENCE</scope>
    <source>
        <strain evidence="9">NT6N</strain>
    </source>
</reference>
<dbReference type="PANTHER" id="PTHR10434:SF15">
    <property type="entry name" value="PHOSPHOLIPID_GLYCEROL ACYLTRANSFERASE DOMAIN-CONTAINING PROTEIN"/>
    <property type="match status" value="1"/>
</dbReference>
<keyword evidence="5 7" id="KW-0472">Membrane</keyword>
<feature type="transmembrane region" description="Helical" evidence="7">
    <location>
        <begin position="70"/>
        <end position="91"/>
    </location>
</feature>
<evidence type="ECO:0000256" key="1">
    <source>
        <dbReference type="ARBA" id="ARBA00005189"/>
    </source>
</evidence>
<dbReference type="InterPro" id="IPR011701">
    <property type="entry name" value="MFS"/>
</dbReference>
<feature type="transmembrane region" description="Helical" evidence="7">
    <location>
        <begin position="98"/>
        <end position="117"/>
    </location>
</feature>
<gene>
    <name evidence="9" type="ORF">NT6N_03550</name>
</gene>
<feature type="transmembrane region" description="Helical" evidence="7">
    <location>
        <begin position="386"/>
        <end position="409"/>
    </location>
</feature>
<dbReference type="GO" id="GO:0003841">
    <property type="term" value="F:1-acylglycerol-3-phosphate O-acyltransferase activity"/>
    <property type="evidence" value="ECO:0007669"/>
    <property type="project" value="TreeGrafter"/>
</dbReference>
<dbReference type="KEGG" id="osu:NT6N_03550"/>
<dbReference type="GO" id="GO:0006654">
    <property type="term" value="P:phosphatidic acid biosynthetic process"/>
    <property type="evidence" value="ECO:0007669"/>
    <property type="project" value="TreeGrafter"/>
</dbReference>
<organism evidence="9">
    <name type="scientific">Oceaniferula spumae</name>
    <dbReference type="NCBI Taxonomy" id="2979115"/>
    <lineage>
        <taxon>Bacteria</taxon>
        <taxon>Pseudomonadati</taxon>
        <taxon>Verrucomicrobiota</taxon>
        <taxon>Verrucomicrobiia</taxon>
        <taxon>Verrucomicrobiales</taxon>
        <taxon>Verrucomicrobiaceae</taxon>
        <taxon>Oceaniferula</taxon>
    </lineage>
</organism>
<keyword evidence="6" id="KW-0012">Acyltransferase</keyword>
<feature type="transmembrane region" description="Helical" evidence="7">
    <location>
        <begin position="325"/>
        <end position="344"/>
    </location>
</feature>
<sequence>MGSMHSMTGETSDLVPEIEGEPTRRNWFSFWSLFTLQTQNAFNDKAAQFLLIPLGGVLMASIPGAGGLEYMLGALIVLPFILFAPIAGWISDRYSKTSVIRGAIILQFIVLAWIGLAVLQRNLWMAVAGFFMLSVESVILSPAKRGIVKELVGHSRLGFASGVLEMSVVLAVCAGQILSGWWFDIRLGGFEEILPGSIENGWNAAFFPLVLIAAGALPTIAISYGIEKIPAMGSRRFEKKIFWEHFGQLKDLWEDRRIRLSAAGAAFFWGFAGFLNLAAIQMGKDMTGGGYGFGTDIAVLMLAASGGITLGGVIASLICKKNIELGLVPVGGMIMVIGSLALAMTPISSVWIKIWLMVAGAGGAILLVPLNAYLQDVCPPEKRGRIIAGLNLLDCIAGLIAVVLQGVLAKTGAPYWVQFSILAVIALWATSYSARILPQHVVRIFVLGLFKIFYRVRVLNADRIPKEGGVLLTPNHVSYVDAFILSCASTRKVRFLMFDGYFSHPWIGKFVRLFDTVPISQTRAKEALRVAAEALNEGHMVCIFPEGQLTRTGCMNEFKRGFEMIARKAKCPVLPAAMDGLWGSIFSFERKKFIYKIPYRIRYGVTVNFGELIEPDEVDAVETRNKVASLRADAFLQRLPMENPMKVIGNSVNILAAPADVLDEYHISINTLRERPLAEQKRIAANAIQVGDVNAIGRGQTVIIEWSGLENCREVMTIAFAQYFDLKLVLVDSSVTGDEVRKLTEQHHVQQYIGGNALAEACLQAGMERVCYNFSSEAVTNTHSLPCLAVKQRVVSMSMPHPVAITATNLHQEGYREGTWGRLLPAYHLKSETNQISLSGASVEGILEVAGVRVEIQGFVEQTLLTVDEG</sequence>
<dbReference type="SUPFAM" id="SSF103473">
    <property type="entry name" value="MFS general substrate transporter"/>
    <property type="match status" value="1"/>
</dbReference>
<evidence type="ECO:0000256" key="6">
    <source>
        <dbReference type="ARBA" id="ARBA00023315"/>
    </source>
</evidence>
<dbReference type="PANTHER" id="PTHR10434">
    <property type="entry name" value="1-ACYL-SN-GLYCEROL-3-PHOSPHATE ACYLTRANSFERASE"/>
    <property type="match status" value="1"/>
</dbReference>
<feature type="transmembrane region" description="Helical" evidence="7">
    <location>
        <begin position="350"/>
        <end position="374"/>
    </location>
</feature>
<evidence type="ECO:0000256" key="2">
    <source>
        <dbReference type="ARBA" id="ARBA00022679"/>
    </source>
</evidence>
<dbReference type="Gene3D" id="1.20.1250.20">
    <property type="entry name" value="MFS general substrate transporter like domains"/>
    <property type="match status" value="1"/>
</dbReference>
<dbReference type="SMART" id="SM00563">
    <property type="entry name" value="PlsC"/>
    <property type="match status" value="1"/>
</dbReference>
<keyword evidence="3 7" id="KW-0812">Transmembrane</keyword>
<feature type="transmembrane region" description="Helical" evidence="7">
    <location>
        <begin position="123"/>
        <end position="143"/>
    </location>
</feature>
<dbReference type="AlphaFoldDB" id="A0AAT9FH61"/>
<keyword evidence="2" id="KW-0808">Transferase</keyword>
<dbReference type="EMBL" id="AP026866">
    <property type="protein sequence ID" value="BDS05315.1"/>
    <property type="molecule type" value="Genomic_DNA"/>
</dbReference>
<protein>
    <recommendedName>
        <fullName evidence="8">Phospholipid/glycerol acyltransferase domain-containing protein</fullName>
    </recommendedName>
</protein>
<feature type="transmembrane region" description="Helical" evidence="7">
    <location>
        <begin position="203"/>
        <end position="226"/>
    </location>
</feature>
<feature type="transmembrane region" description="Helical" evidence="7">
    <location>
        <begin position="46"/>
        <end position="64"/>
    </location>
</feature>
<comment type="pathway">
    <text evidence="1">Lipid metabolism.</text>
</comment>
<feature type="transmembrane region" description="Helical" evidence="7">
    <location>
        <begin position="163"/>
        <end position="183"/>
    </location>
</feature>
<evidence type="ECO:0000313" key="9">
    <source>
        <dbReference type="EMBL" id="BDS05315.1"/>
    </source>
</evidence>
<keyword evidence="4 7" id="KW-1133">Transmembrane helix</keyword>
<proteinExistence type="predicted"/>
<accession>A0AAT9FH61</accession>
<feature type="domain" description="Phospholipid/glycerol acyltransferase" evidence="8">
    <location>
        <begin position="470"/>
        <end position="581"/>
    </location>
</feature>
<dbReference type="Pfam" id="PF01553">
    <property type="entry name" value="Acyltransferase"/>
    <property type="match status" value="1"/>
</dbReference>
<feature type="transmembrane region" description="Helical" evidence="7">
    <location>
        <begin position="297"/>
        <end position="318"/>
    </location>
</feature>
<dbReference type="GO" id="GO:0022857">
    <property type="term" value="F:transmembrane transporter activity"/>
    <property type="evidence" value="ECO:0007669"/>
    <property type="project" value="InterPro"/>
</dbReference>
<evidence type="ECO:0000256" key="3">
    <source>
        <dbReference type="ARBA" id="ARBA00022692"/>
    </source>
</evidence>
<evidence type="ECO:0000259" key="8">
    <source>
        <dbReference type="SMART" id="SM00563"/>
    </source>
</evidence>
<feature type="transmembrane region" description="Helical" evidence="7">
    <location>
        <begin position="415"/>
        <end position="434"/>
    </location>
</feature>
<dbReference type="CDD" id="cd07989">
    <property type="entry name" value="LPLAT_AGPAT-like"/>
    <property type="match status" value="1"/>
</dbReference>
<evidence type="ECO:0000256" key="7">
    <source>
        <dbReference type="SAM" id="Phobius"/>
    </source>
</evidence>
<dbReference type="Pfam" id="PF07690">
    <property type="entry name" value="MFS_1"/>
    <property type="match status" value="1"/>
</dbReference>
<evidence type="ECO:0000256" key="4">
    <source>
        <dbReference type="ARBA" id="ARBA00022989"/>
    </source>
</evidence>
<dbReference type="SUPFAM" id="SSF69593">
    <property type="entry name" value="Glycerol-3-phosphate (1)-acyltransferase"/>
    <property type="match status" value="1"/>
</dbReference>
<name>A0AAT9FH61_9BACT</name>
<dbReference type="CDD" id="cd06173">
    <property type="entry name" value="MFS_MefA_like"/>
    <property type="match status" value="1"/>
</dbReference>
<feature type="transmembrane region" description="Helical" evidence="7">
    <location>
        <begin position="258"/>
        <end position="277"/>
    </location>
</feature>
<evidence type="ECO:0000256" key="5">
    <source>
        <dbReference type="ARBA" id="ARBA00023136"/>
    </source>
</evidence>